<comment type="caution">
    <text evidence="2">The sequence shown here is derived from an EMBL/GenBank/DDBJ whole genome shotgun (WGS) entry which is preliminary data.</text>
</comment>
<feature type="transmembrane region" description="Helical" evidence="1">
    <location>
        <begin position="7"/>
        <end position="29"/>
    </location>
</feature>
<keyword evidence="1" id="KW-0472">Membrane</keyword>
<reference evidence="3" key="1">
    <citation type="journal article" date="2019" name="Int. J. Syst. Evol. Microbiol.">
        <title>The Global Catalogue of Microorganisms (GCM) 10K type strain sequencing project: providing services to taxonomists for standard genome sequencing and annotation.</title>
        <authorList>
            <consortium name="The Broad Institute Genomics Platform"/>
            <consortium name="The Broad Institute Genome Sequencing Center for Infectious Disease"/>
            <person name="Wu L."/>
            <person name="Ma J."/>
        </authorList>
    </citation>
    <scope>NUCLEOTIDE SEQUENCE [LARGE SCALE GENOMIC DNA]</scope>
    <source>
        <strain evidence="3">KCTC 3913</strain>
    </source>
</reference>
<evidence type="ECO:0000313" key="3">
    <source>
        <dbReference type="Proteomes" id="UP001597506"/>
    </source>
</evidence>
<keyword evidence="1" id="KW-0812">Transmembrane</keyword>
<keyword evidence="3" id="KW-1185">Reference proteome</keyword>
<evidence type="ECO:0000256" key="1">
    <source>
        <dbReference type="SAM" id="Phobius"/>
    </source>
</evidence>
<dbReference type="RefSeq" id="WP_377937156.1">
    <property type="nucleotide sequence ID" value="NZ_JBHUMF010000031.1"/>
</dbReference>
<accession>A0ABW5RWW9</accession>
<name>A0ABW5RWW9_9BACI</name>
<dbReference type="Proteomes" id="UP001597506">
    <property type="component" value="Unassembled WGS sequence"/>
</dbReference>
<sequence>MKKVFKIFRWVVIGIISLFVLLIIIGIFAPGTIQVKGEDGQTDDVSLATSSYITDENYEPEEKELLSHTIAVFNHLDMHEWGEVDNFFREYYVQETELAKAYGVWETNPEEIVSIDYVVENKEFTAYLDEEEVTPISVNNDNGIEWDTYPYDVWIDFSFELTREVELENGKTKKDKFEVMGNYPPLWNPDNDETRWYLGSLLLRSVETSSN</sequence>
<organism evidence="2 3">
    <name type="scientific">Bacillus seohaeanensis</name>
    <dbReference type="NCBI Taxonomy" id="284580"/>
    <lineage>
        <taxon>Bacteria</taxon>
        <taxon>Bacillati</taxon>
        <taxon>Bacillota</taxon>
        <taxon>Bacilli</taxon>
        <taxon>Bacillales</taxon>
        <taxon>Bacillaceae</taxon>
        <taxon>Bacillus</taxon>
    </lineage>
</organism>
<gene>
    <name evidence="2" type="ORF">ACFSUL_17310</name>
</gene>
<keyword evidence="1" id="KW-1133">Transmembrane helix</keyword>
<evidence type="ECO:0000313" key="2">
    <source>
        <dbReference type="EMBL" id="MFD2682501.1"/>
    </source>
</evidence>
<protein>
    <submittedName>
        <fullName evidence="2">Uncharacterized protein</fullName>
    </submittedName>
</protein>
<proteinExistence type="predicted"/>
<dbReference type="EMBL" id="JBHUMF010000031">
    <property type="protein sequence ID" value="MFD2682501.1"/>
    <property type="molecule type" value="Genomic_DNA"/>
</dbReference>